<feature type="compositionally biased region" description="Polar residues" evidence="1">
    <location>
        <begin position="672"/>
        <end position="686"/>
    </location>
</feature>
<proteinExistence type="predicted"/>
<comment type="caution">
    <text evidence="2">The sequence shown here is derived from an EMBL/GenBank/DDBJ whole genome shotgun (WGS) entry which is preliminary data.</text>
</comment>
<accession>A0A395NTV6</accession>
<evidence type="ECO:0000313" key="3">
    <source>
        <dbReference type="Proteomes" id="UP000266272"/>
    </source>
</evidence>
<protein>
    <submittedName>
        <fullName evidence="2">Uncharacterized protein</fullName>
    </submittedName>
</protein>
<evidence type="ECO:0000256" key="1">
    <source>
        <dbReference type="SAM" id="MobiDB-lite"/>
    </source>
</evidence>
<feature type="region of interest" description="Disordered" evidence="1">
    <location>
        <begin position="565"/>
        <end position="716"/>
    </location>
</feature>
<feature type="compositionally biased region" description="Polar residues" evidence="1">
    <location>
        <begin position="581"/>
        <end position="601"/>
    </location>
</feature>
<evidence type="ECO:0000313" key="2">
    <source>
        <dbReference type="EMBL" id="RFU79520.1"/>
    </source>
</evidence>
<sequence length="1076" mass="119457">MDGNSGFVEFYITCNPLLLSRGVEHIIESAKSACQEYELAEILYEPDVPWFKCITAVEYRDRVRGIIQDLLLGLIESFHPDVVMKAPEPRMIPWVEYKSHGSKIYDTFVDHRFPEAMASLPFKTAWRGLQNSSGASIETLLSAFRSLLKSEKVPATTGEFALLTDCQISHNMREDLVYIGSQGSKADIGNAIRKLESMLNLLASKIKVISHCVLPEGLAALKLVYRWISHIGLDKATFVVQSGNLHDRWILDDTVYPLKGVPQLEVEQTFNAFKGYEPPSKPKFAFELIRALPPPHGSQHVKEEANRLAVDIKRPRSHLRTAQRHTDILILNKPMMDNHGPASSGVVGGGQDAAPGRELYDGRQQPPPKIRGGDESLEKSMKRLSIINTEPLHTSQQPMMEDLLIDCEEIVGITAQSESMQIEHSQEDLLISFADSDEASPNGSKTFDSMNRSSVMELQKAHKEIMRLEQFEQSDDLILLEDEPQARQLPKEVNIMEAFDDPSHISLQSYQPLGAENVTPTSLAENNPLEDQEQSSTGIYSGGMTCFGLMEQHSKDLFRTMNQRGGRAIAKRSKQAHSPGGASTHSLQATGSGNQGVQTAATRERLDSTTPTAPRPNPEFEASFPPLTGAPPSPKKQAKKPLLYSDAAKFPKSRDAGNHRAPQERQRAQGVNGINQSRLLPTSAFASTAGMGGSSTTKEPRPEDPHENDVYTPSEKSDILRDTENQLKNMSQILGLAPGYVSLEVVFGRIYIKQMAPSMVKQSGSGPSFSVNEGVKFLNSTNFLQNCVGFSPILSTLGGDANVLVRITPPGETPWHLFEKESWYDFECKFPGLKGELFVVEVNADSFQYRCRGLRHEIFTIYMHSPQRAWDMKACGVRSDALGMEAKYKCFAESLVENISVYVNGNGGISIEISESASLWARVETIHMRQVARYRHGKESGSSVLSVTMIHVMEEKALGDEEGTDLDESRLFALSNSSQNSALPHQHLEASISSSRMQQYLNENVSFECGDKATWDMESLESEGIFEDILRPAFGMISHMDPIGSSNNTMGGFSDQAAFHESMVETDVKKRKWTFW</sequence>
<dbReference type="AlphaFoldDB" id="A0A395NTV6"/>
<feature type="compositionally biased region" description="Basic and acidic residues" evidence="1">
    <location>
        <begin position="698"/>
        <end position="716"/>
    </location>
</feature>
<keyword evidence="3" id="KW-1185">Reference proteome</keyword>
<dbReference type="EMBL" id="PXOA01000154">
    <property type="protein sequence ID" value="RFU79520.1"/>
    <property type="molecule type" value="Genomic_DNA"/>
</dbReference>
<dbReference type="Proteomes" id="UP000266272">
    <property type="component" value="Unassembled WGS sequence"/>
</dbReference>
<dbReference type="STRING" id="490622.A0A395NTV6"/>
<feature type="region of interest" description="Disordered" evidence="1">
    <location>
        <begin position="518"/>
        <end position="538"/>
    </location>
</feature>
<name>A0A395NTV6_TRIAR</name>
<organism evidence="2 3">
    <name type="scientific">Trichoderma arundinaceum</name>
    <dbReference type="NCBI Taxonomy" id="490622"/>
    <lineage>
        <taxon>Eukaryota</taxon>
        <taxon>Fungi</taxon>
        <taxon>Dikarya</taxon>
        <taxon>Ascomycota</taxon>
        <taxon>Pezizomycotina</taxon>
        <taxon>Sordariomycetes</taxon>
        <taxon>Hypocreomycetidae</taxon>
        <taxon>Hypocreales</taxon>
        <taxon>Hypocreaceae</taxon>
        <taxon>Trichoderma</taxon>
    </lineage>
</organism>
<feature type="compositionally biased region" description="Basic and acidic residues" evidence="1">
    <location>
        <begin position="652"/>
        <end position="667"/>
    </location>
</feature>
<dbReference type="OrthoDB" id="3439512at2759"/>
<reference evidence="2 3" key="1">
    <citation type="journal article" date="2018" name="PLoS Pathog.">
        <title>Evolution of structural diversity of trichothecenes, a family of toxins produced by plant pathogenic and entomopathogenic fungi.</title>
        <authorList>
            <person name="Proctor R.H."/>
            <person name="McCormick S.P."/>
            <person name="Kim H.S."/>
            <person name="Cardoza R.E."/>
            <person name="Stanley A.M."/>
            <person name="Lindo L."/>
            <person name="Kelly A."/>
            <person name="Brown D.W."/>
            <person name="Lee T."/>
            <person name="Vaughan M.M."/>
            <person name="Alexander N.J."/>
            <person name="Busman M."/>
            <person name="Gutierrez S."/>
        </authorList>
    </citation>
    <scope>NUCLEOTIDE SEQUENCE [LARGE SCALE GENOMIC DNA]</scope>
    <source>
        <strain evidence="2 3">IBT 40837</strain>
    </source>
</reference>
<gene>
    <name evidence="2" type="ORF">TARUN_2727</name>
</gene>